<keyword evidence="3" id="KW-1185">Reference proteome</keyword>
<dbReference type="Gene3D" id="3.80.10.10">
    <property type="entry name" value="Ribonuclease Inhibitor"/>
    <property type="match status" value="1"/>
</dbReference>
<name>A0A938WJ19_9BACT</name>
<proteinExistence type="predicted"/>
<dbReference type="AlphaFoldDB" id="A0A938WJ19"/>
<feature type="signal peptide" evidence="1">
    <location>
        <begin position="1"/>
        <end position="20"/>
    </location>
</feature>
<dbReference type="NCBIfam" id="TIGR04183">
    <property type="entry name" value="Por_Secre_tail"/>
    <property type="match status" value="1"/>
</dbReference>
<reference evidence="2 3" key="1">
    <citation type="journal article" date="2021" name="Sci. Rep.">
        <title>The distribution of antibiotic resistance genes in chicken gut microbiota commensals.</title>
        <authorList>
            <person name="Juricova H."/>
            <person name="Matiasovicova J."/>
            <person name="Kubasova T."/>
            <person name="Cejkova D."/>
            <person name="Rychlik I."/>
        </authorList>
    </citation>
    <scope>NUCLEOTIDE SEQUENCE [LARGE SCALE GENOMIC DNA]</scope>
    <source>
        <strain evidence="2 3">An819</strain>
    </source>
</reference>
<gene>
    <name evidence="2" type="ORF">H6B30_00345</name>
</gene>
<dbReference type="SUPFAM" id="SSF52058">
    <property type="entry name" value="L domain-like"/>
    <property type="match status" value="1"/>
</dbReference>
<comment type="caution">
    <text evidence="2">The sequence shown here is derived from an EMBL/GenBank/DDBJ whole genome shotgun (WGS) entry which is preliminary data.</text>
</comment>
<keyword evidence="1" id="KW-0732">Signal</keyword>
<dbReference type="InterPro" id="IPR026906">
    <property type="entry name" value="LRR_5"/>
</dbReference>
<accession>A0A938WJ19</accession>
<evidence type="ECO:0000313" key="3">
    <source>
        <dbReference type="Proteomes" id="UP000764045"/>
    </source>
</evidence>
<feature type="chain" id="PRO_5038058347" evidence="1">
    <location>
        <begin position="21"/>
        <end position="213"/>
    </location>
</feature>
<dbReference type="InterPro" id="IPR026444">
    <property type="entry name" value="Secre_tail"/>
</dbReference>
<organism evidence="2 3">
    <name type="scientific">Marseilla massiliensis</name>
    <dbReference type="NCBI Taxonomy" id="1841864"/>
    <lineage>
        <taxon>Bacteria</taxon>
        <taxon>Pseudomonadati</taxon>
        <taxon>Bacteroidota</taxon>
        <taxon>Bacteroidia</taxon>
        <taxon>Bacteroidales</taxon>
        <taxon>Prevotellaceae</taxon>
        <taxon>Marseilla</taxon>
    </lineage>
</organism>
<evidence type="ECO:0000313" key="2">
    <source>
        <dbReference type="EMBL" id="MBM6660214.1"/>
    </source>
</evidence>
<dbReference type="RefSeq" id="WP_205106766.1">
    <property type="nucleotide sequence ID" value="NZ_JACJJL010000001.1"/>
</dbReference>
<evidence type="ECO:0000256" key="1">
    <source>
        <dbReference type="SAM" id="SignalP"/>
    </source>
</evidence>
<dbReference type="Pfam" id="PF13306">
    <property type="entry name" value="LRR_5"/>
    <property type="match status" value="1"/>
</dbReference>
<dbReference type="InterPro" id="IPR032675">
    <property type="entry name" value="LRR_dom_sf"/>
</dbReference>
<sequence>MKKTLLLVALGAMAAAELHAQATVRTTRGIGVVQAREYSPEGMLDNAIPDNAFAGAALLREIILPDNITSIGAGAFSGCDRLESVVIYSLDIAHVGEGAFPDRDGLTITVQTDGVKARVEGDRGFSHTKVVVLHPTGVAQAGAGNIGLSAGPGGMLTVSNGGRESSDVRVYDMSGRLVAGGTAVAMGAYAVRLDAGTYVVTVGGKPYKITVKQ</sequence>
<dbReference type="Proteomes" id="UP000764045">
    <property type="component" value="Unassembled WGS sequence"/>
</dbReference>
<dbReference type="EMBL" id="JACJJL010000001">
    <property type="protein sequence ID" value="MBM6660214.1"/>
    <property type="molecule type" value="Genomic_DNA"/>
</dbReference>
<protein>
    <submittedName>
        <fullName evidence="2">Leucine-rich repeat protein</fullName>
    </submittedName>
</protein>